<evidence type="ECO:0000256" key="2">
    <source>
        <dbReference type="ARBA" id="ARBA00022692"/>
    </source>
</evidence>
<sequence length="468" mass="47107">MSALPADGGTARGPGGGAAGGPGGGAAGGPGGGTAGGPGGARGIDARGTLLLVLGLVLVALNLRFALTSVGPLIDDLRADLHLSGSALGMLTTAPLLALGLVSPLAPRLADRWGAEHVVLGCMLAIGVGVALRWLHPVALLFGGALLSGCAIAVGNVLMPGIIKRRFGGRAATMTGVYSVGLSGGAALAAGLTVPIEDLVGDWRLALALWAAPALLAAVVWLPQLRRRAEEREEAARARAAARRAGVEREAGRPRVALWRDRRAWAVTLFMGMQSTIFYTCSAWLPEIVGDRGGLSAGQAGALLSLMMLLGIPIGFVTAAVAGRMRDQRPLAVVAAIFPAIGWLGLLLFPGVPPLVWAVVLGIGAGTGFPLVLTLFVLRARDVRHTAALSGMAQSVGYTLAALGPLAIGALHDATGAWTLPLVALALLGLPELLAALAASRPGYVGDAPAPVACRPEGVAPADARAAA</sequence>
<gene>
    <name evidence="8" type="ORF">BDZ31_002718</name>
</gene>
<reference evidence="8 9" key="1">
    <citation type="submission" date="2020-08" db="EMBL/GenBank/DDBJ databases">
        <title>Genomic Encyclopedia of Archaeal and Bacterial Type Strains, Phase II (KMG-II): from individual species to whole genera.</title>
        <authorList>
            <person name="Goeker M."/>
        </authorList>
    </citation>
    <scope>NUCLEOTIDE SEQUENCE [LARGE SCALE GENOMIC DNA]</scope>
    <source>
        <strain evidence="8 9">DSM 23288</strain>
    </source>
</reference>
<feature type="transmembrane region" description="Helical" evidence="6">
    <location>
        <begin position="390"/>
        <end position="411"/>
    </location>
</feature>
<dbReference type="InterPro" id="IPR020846">
    <property type="entry name" value="MFS_dom"/>
</dbReference>
<keyword evidence="2 6" id="KW-0812">Transmembrane</keyword>
<dbReference type="InterPro" id="IPR036259">
    <property type="entry name" value="MFS_trans_sf"/>
</dbReference>
<feature type="transmembrane region" description="Helical" evidence="6">
    <location>
        <begin position="141"/>
        <end position="159"/>
    </location>
</feature>
<evidence type="ECO:0000259" key="7">
    <source>
        <dbReference type="PROSITE" id="PS50850"/>
    </source>
</evidence>
<feature type="transmembrane region" description="Helical" evidence="6">
    <location>
        <begin position="355"/>
        <end position="378"/>
    </location>
</feature>
<comment type="subcellular location">
    <subcellularLocation>
        <location evidence="1">Cell membrane</location>
        <topology evidence="1">Multi-pass membrane protein</topology>
    </subcellularLocation>
</comment>
<dbReference type="AlphaFoldDB" id="A0A840IE69"/>
<feature type="transmembrane region" description="Helical" evidence="6">
    <location>
        <begin position="331"/>
        <end position="349"/>
    </location>
</feature>
<feature type="transmembrane region" description="Helical" evidence="6">
    <location>
        <begin position="203"/>
        <end position="222"/>
    </location>
</feature>
<evidence type="ECO:0000256" key="1">
    <source>
        <dbReference type="ARBA" id="ARBA00004651"/>
    </source>
</evidence>
<feature type="transmembrane region" description="Helical" evidence="6">
    <location>
        <begin position="171"/>
        <end position="191"/>
    </location>
</feature>
<name>A0A840IE69_9ACTN</name>
<dbReference type="InterPro" id="IPR011701">
    <property type="entry name" value="MFS"/>
</dbReference>
<dbReference type="PANTHER" id="PTHR23523:SF2">
    <property type="entry name" value="2-NITROIMIDAZOLE TRANSPORTER"/>
    <property type="match status" value="1"/>
</dbReference>
<dbReference type="SUPFAM" id="SSF103473">
    <property type="entry name" value="MFS general substrate transporter"/>
    <property type="match status" value="1"/>
</dbReference>
<evidence type="ECO:0000313" key="9">
    <source>
        <dbReference type="Proteomes" id="UP000585272"/>
    </source>
</evidence>
<feature type="transmembrane region" description="Helical" evidence="6">
    <location>
        <begin position="87"/>
        <end position="106"/>
    </location>
</feature>
<feature type="transmembrane region" description="Helical" evidence="6">
    <location>
        <begin position="417"/>
        <end position="439"/>
    </location>
</feature>
<feature type="transmembrane region" description="Helical" evidence="6">
    <location>
        <begin position="118"/>
        <end position="135"/>
    </location>
</feature>
<evidence type="ECO:0000313" key="8">
    <source>
        <dbReference type="EMBL" id="MBB4663129.1"/>
    </source>
</evidence>
<feature type="transmembrane region" description="Helical" evidence="6">
    <location>
        <begin position="264"/>
        <end position="285"/>
    </location>
</feature>
<keyword evidence="9" id="KW-1185">Reference proteome</keyword>
<dbReference type="Pfam" id="PF07690">
    <property type="entry name" value="MFS_1"/>
    <property type="match status" value="1"/>
</dbReference>
<protein>
    <submittedName>
        <fullName evidence="8">CP family cyanate transporter-like MFS transporter</fullName>
    </submittedName>
</protein>
<dbReference type="EMBL" id="JACHNU010000003">
    <property type="protein sequence ID" value="MBB4663129.1"/>
    <property type="molecule type" value="Genomic_DNA"/>
</dbReference>
<dbReference type="PROSITE" id="PS50850">
    <property type="entry name" value="MFS"/>
    <property type="match status" value="1"/>
</dbReference>
<dbReference type="InterPro" id="IPR052524">
    <property type="entry name" value="MFS_Cyanate_Porter"/>
</dbReference>
<dbReference type="Gene3D" id="1.20.1250.20">
    <property type="entry name" value="MFS general substrate transporter like domains"/>
    <property type="match status" value="2"/>
</dbReference>
<accession>A0A840IE69</accession>
<comment type="caution">
    <text evidence="8">The sequence shown here is derived from an EMBL/GenBank/DDBJ whole genome shotgun (WGS) entry which is preliminary data.</text>
</comment>
<dbReference type="GO" id="GO:0005886">
    <property type="term" value="C:plasma membrane"/>
    <property type="evidence" value="ECO:0007669"/>
    <property type="project" value="UniProtKB-SubCell"/>
</dbReference>
<keyword evidence="3 6" id="KW-1133">Transmembrane helix</keyword>
<evidence type="ECO:0000256" key="3">
    <source>
        <dbReference type="ARBA" id="ARBA00022989"/>
    </source>
</evidence>
<dbReference type="RefSeq" id="WP_183342857.1">
    <property type="nucleotide sequence ID" value="NZ_JACHNU010000003.1"/>
</dbReference>
<feature type="compositionally biased region" description="Gly residues" evidence="5">
    <location>
        <begin position="10"/>
        <end position="34"/>
    </location>
</feature>
<feature type="transmembrane region" description="Helical" evidence="6">
    <location>
        <begin position="297"/>
        <end position="319"/>
    </location>
</feature>
<evidence type="ECO:0000256" key="4">
    <source>
        <dbReference type="ARBA" id="ARBA00023136"/>
    </source>
</evidence>
<evidence type="ECO:0000256" key="6">
    <source>
        <dbReference type="SAM" id="Phobius"/>
    </source>
</evidence>
<evidence type="ECO:0000256" key="5">
    <source>
        <dbReference type="SAM" id="MobiDB-lite"/>
    </source>
</evidence>
<feature type="transmembrane region" description="Helical" evidence="6">
    <location>
        <begin position="49"/>
        <end position="67"/>
    </location>
</feature>
<dbReference type="GO" id="GO:0022857">
    <property type="term" value="F:transmembrane transporter activity"/>
    <property type="evidence" value="ECO:0007669"/>
    <property type="project" value="InterPro"/>
</dbReference>
<dbReference type="CDD" id="cd17339">
    <property type="entry name" value="MFS_NIMT_CynX_like"/>
    <property type="match status" value="1"/>
</dbReference>
<feature type="region of interest" description="Disordered" evidence="5">
    <location>
        <begin position="1"/>
        <end position="34"/>
    </location>
</feature>
<feature type="domain" description="Major facilitator superfamily (MFS) profile" evidence="7">
    <location>
        <begin position="48"/>
        <end position="441"/>
    </location>
</feature>
<organism evidence="8 9">
    <name type="scientific">Conexibacter arvalis</name>
    <dbReference type="NCBI Taxonomy" id="912552"/>
    <lineage>
        <taxon>Bacteria</taxon>
        <taxon>Bacillati</taxon>
        <taxon>Actinomycetota</taxon>
        <taxon>Thermoleophilia</taxon>
        <taxon>Solirubrobacterales</taxon>
        <taxon>Conexibacteraceae</taxon>
        <taxon>Conexibacter</taxon>
    </lineage>
</organism>
<dbReference type="PANTHER" id="PTHR23523">
    <property type="match status" value="1"/>
</dbReference>
<proteinExistence type="predicted"/>
<keyword evidence="4 6" id="KW-0472">Membrane</keyword>
<dbReference type="Proteomes" id="UP000585272">
    <property type="component" value="Unassembled WGS sequence"/>
</dbReference>